<dbReference type="GO" id="GO:0140078">
    <property type="term" value="F:class I DNA-(apurinic or apyrimidinic site) endonuclease activity"/>
    <property type="evidence" value="ECO:0007669"/>
    <property type="project" value="UniProtKB-EC"/>
</dbReference>
<evidence type="ECO:0000256" key="6">
    <source>
        <dbReference type="ARBA" id="ARBA00023004"/>
    </source>
</evidence>
<dbReference type="InterPro" id="IPR005759">
    <property type="entry name" value="Nth"/>
</dbReference>
<dbReference type="InterPro" id="IPR000445">
    <property type="entry name" value="HhH_motif"/>
</dbReference>
<dbReference type="RefSeq" id="WP_090751270.1">
    <property type="nucleotide sequence ID" value="NZ_CZQA01000014.1"/>
</dbReference>
<evidence type="ECO:0000256" key="5">
    <source>
        <dbReference type="ARBA" id="ARBA00022801"/>
    </source>
</evidence>
<feature type="binding site" evidence="12">
    <location>
        <position position="207"/>
    </location>
    <ligand>
        <name>[4Fe-4S] cluster</name>
        <dbReference type="ChEBI" id="CHEBI:49883"/>
    </ligand>
</feature>
<keyword evidence="5 12" id="KW-0378">Hydrolase</keyword>
<dbReference type="EC" id="4.2.99.18" evidence="12"/>
<dbReference type="PIRSF" id="PIRSF001435">
    <property type="entry name" value="Nth"/>
    <property type="match status" value="1"/>
</dbReference>
<comment type="cofactor">
    <cofactor evidence="12">
        <name>[4Fe-4S] cluster</name>
        <dbReference type="ChEBI" id="CHEBI:49883"/>
    </cofactor>
    <text evidence="12">Binds 1 [4Fe-4S] cluster.</text>
</comment>
<dbReference type="GO" id="GO:0019104">
    <property type="term" value="F:DNA N-glycosylase activity"/>
    <property type="evidence" value="ECO:0007669"/>
    <property type="project" value="UniProtKB-UniRule"/>
</dbReference>
<comment type="function">
    <text evidence="12">DNA repair enzyme that has both DNA N-glycosylase activity and AP-lyase activity. The DNA N-glycosylase activity releases various damaged pyrimidines from DNA by cleaving the N-glycosidic bond, leaving an AP (apurinic/apyrimidinic) site. The AP-lyase activity cleaves the phosphodiester bond 3' to the AP site by a beta-elimination, leaving a 3'-terminal unsaturated sugar and a product with a terminal 5'-phosphate.</text>
</comment>
<dbReference type="SMART" id="SM00478">
    <property type="entry name" value="ENDO3c"/>
    <property type="match status" value="1"/>
</dbReference>
<name>A0A0S4LSK6_9BACT</name>
<organism evidence="14 15">
    <name type="scientific">Candidatus Nitrospira nitrosa</name>
    <dbReference type="NCBI Taxonomy" id="1742972"/>
    <lineage>
        <taxon>Bacteria</taxon>
        <taxon>Pseudomonadati</taxon>
        <taxon>Nitrospirota</taxon>
        <taxon>Nitrospiria</taxon>
        <taxon>Nitrospirales</taxon>
        <taxon>Nitrospiraceae</taxon>
        <taxon>Nitrospira</taxon>
    </lineage>
</organism>
<dbReference type="FunFam" id="1.10.1670.10:FF:000001">
    <property type="entry name" value="Endonuclease III"/>
    <property type="match status" value="1"/>
</dbReference>
<dbReference type="CDD" id="cd00056">
    <property type="entry name" value="ENDO3c"/>
    <property type="match status" value="1"/>
</dbReference>
<dbReference type="NCBIfam" id="TIGR01083">
    <property type="entry name" value="nth"/>
    <property type="match status" value="1"/>
</dbReference>
<dbReference type="GO" id="GO:0046872">
    <property type="term" value="F:metal ion binding"/>
    <property type="evidence" value="ECO:0007669"/>
    <property type="project" value="UniProtKB-KW"/>
</dbReference>
<dbReference type="InterPro" id="IPR011257">
    <property type="entry name" value="DNA_glycosylase"/>
</dbReference>
<dbReference type="InterPro" id="IPR023170">
    <property type="entry name" value="HhH_base_excis_C"/>
</dbReference>
<keyword evidence="15" id="KW-1185">Reference proteome</keyword>
<dbReference type="STRING" id="1742972.COMA1_80076"/>
<keyword evidence="3 12" id="KW-0479">Metal-binding</keyword>
<keyword evidence="7 12" id="KW-0411">Iron-sulfur</keyword>
<keyword evidence="9 12" id="KW-0234">DNA repair</keyword>
<keyword evidence="6 12" id="KW-0408">Iron</keyword>
<evidence type="ECO:0000256" key="9">
    <source>
        <dbReference type="ARBA" id="ARBA00023204"/>
    </source>
</evidence>
<dbReference type="GO" id="GO:0003677">
    <property type="term" value="F:DNA binding"/>
    <property type="evidence" value="ECO:0007669"/>
    <property type="project" value="UniProtKB-UniRule"/>
</dbReference>
<evidence type="ECO:0000256" key="2">
    <source>
        <dbReference type="ARBA" id="ARBA00022485"/>
    </source>
</evidence>
<evidence type="ECO:0000256" key="4">
    <source>
        <dbReference type="ARBA" id="ARBA00022763"/>
    </source>
</evidence>
<evidence type="ECO:0000259" key="13">
    <source>
        <dbReference type="SMART" id="SM00478"/>
    </source>
</evidence>
<feature type="domain" description="HhH-GPD" evidence="13">
    <location>
        <begin position="48"/>
        <end position="195"/>
    </location>
</feature>
<dbReference type="Gene3D" id="1.10.1670.10">
    <property type="entry name" value="Helix-hairpin-Helix base-excision DNA repair enzymes (C-terminal)"/>
    <property type="match status" value="1"/>
</dbReference>
<evidence type="ECO:0000313" key="14">
    <source>
        <dbReference type="EMBL" id="CUS39544.1"/>
    </source>
</evidence>
<comment type="similarity">
    <text evidence="1 12">Belongs to the Nth/MutY family.</text>
</comment>
<keyword evidence="2 12" id="KW-0004">4Fe-4S</keyword>
<keyword evidence="8 12" id="KW-0238">DNA-binding</keyword>
<protein>
    <recommendedName>
        <fullName evidence="12">Endonuclease III</fullName>
        <ecNumber evidence="12">4.2.99.18</ecNumber>
    </recommendedName>
    <alternativeName>
        <fullName evidence="12">DNA-(apurinic or apyrimidinic site) lyase</fullName>
    </alternativeName>
</protein>
<reference evidence="14 15" key="1">
    <citation type="submission" date="2015-10" db="EMBL/GenBank/DDBJ databases">
        <authorList>
            <person name="Gilbert D.G."/>
        </authorList>
    </citation>
    <scope>NUCLEOTIDE SEQUENCE [LARGE SCALE GENOMIC DNA]</scope>
    <source>
        <strain evidence="14">COMA1</strain>
    </source>
</reference>
<dbReference type="InterPro" id="IPR003265">
    <property type="entry name" value="HhH-GPD_domain"/>
</dbReference>
<evidence type="ECO:0000256" key="7">
    <source>
        <dbReference type="ARBA" id="ARBA00023014"/>
    </source>
</evidence>
<gene>
    <name evidence="12 14" type="primary">nth</name>
    <name evidence="14" type="ORF">COMA1_80076</name>
</gene>
<dbReference type="PROSITE" id="PS01155">
    <property type="entry name" value="ENDONUCLEASE_III_2"/>
    <property type="match status" value="1"/>
</dbReference>
<feature type="binding site" evidence="12">
    <location>
        <position position="197"/>
    </location>
    <ligand>
        <name>[4Fe-4S] cluster</name>
        <dbReference type="ChEBI" id="CHEBI:49883"/>
    </ligand>
</feature>
<sequence length="221" mass="24512">MIPINRRKAGSPSGRAAKIALQLRQSIPEVRIELAHRSPWELLIATILSAQCTDRRVNQVTPALFQRYPTPQSMAMSEQADLESLIKPTGFYKSKAKNLVGCAQAVSTRFGGHVPSTMDELTSIPGVGRKTANVILGGVFGKPGVVVDTHVKRMANRLALSRSQNPEQIERDLQALYPQAEWTDVSQRLLLHGRYVCLARKPRCRACVLSNVCKWEGKLTR</sequence>
<dbReference type="GO" id="GO:0051539">
    <property type="term" value="F:4 iron, 4 sulfur cluster binding"/>
    <property type="evidence" value="ECO:0007669"/>
    <property type="project" value="UniProtKB-UniRule"/>
</dbReference>
<evidence type="ECO:0000256" key="3">
    <source>
        <dbReference type="ARBA" id="ARBA00022723"/>
    </source>
</evidence>
<evidence type="ECO:0000256" key="1">
    <source>
        <dbReference type="ARBA" id="ARBA00008343"/>
    </source>
</evidence>
<dbReference type="Pfam" id="PF00730">
    <property type="entry name" value="HhH-GPD"/>
    <property type="match status" value="1"/>
</dbReference>
<feature type="binding site" evidence="12">
    <location>
        <position position="213"/>
    </location>
    <ligand>
        <name>[4Fe-4S] cluster</name>
        <dbReference type="ChEBI" id="CHEBI:49883"/>
    </ligand>
</feature>
<keyword evidence="11 12" id="KW-0326">Glycosidase</keyword>
<keyword evidence="4 12" id="KW-0227">DNA damage</keyword>
<evidence type="ECO:0000256" key="8">
    <source>
        <dbReference type="ARBA" id="ARBA00023125"/>
    </source>
</evidence>
<comment type="catalytic activity">
    <reaction evidence="12">
        <text>2'-deoxyribonucleotide-(2'-deoxyribose 5'-phosphate)-2'-deoxyribonucleotide-DNA = a 3'-end 2'-deoxyribonucleotide-(2,3-dehydro-2,3-deoxyribose 5'-phosphate)-DNA + a 5'-end 5'-phospho-2'-deoxyribonucleoside-DNA + H(+)</text>
        <dbReference type="Rhea" id="RHEA:66592"/>
        <dbReference type="Rhea" id="RHEA-COMP:13180"/>
        <dbReference type="Rhea" id="RHEA-COMP:16897"/>
        <dbReference type="Rhea" id="RHEA-COMP:17067"/>
        <dbReference type="ChEBI" id="CHEBI:15378"/>
        <dbReference type="ChEBI" id="CHEBI:136412"/>
        <dbReference type="ChEBI" id="CHEBI:157695"/>
        <dbReference type="ChEBI" id="CHEBI:167181"/>
        <dbReference type="EC" id="4.2.99.18"/>
    </reaction>
</comment>
<keyword evidence="10 12" id="KW-0456">Lyase</keyword>
<dbReference type="PROSITE" id="PS00764">
    <property type="entry name" value="ENDONUCLEASE_III_1"/>
    <property type="match status" value="1"/>
</dbReference>
<dbReference type="InterPro" id="IPR004035">
    <property type="entry name" value="Endouclease-III_FeS-bd_BS"/>
</dbReference>
<dbReference type="Pfam" id="PF00633">
    <property type="entry name" value="HHH"/>
    <property type="match status" value="1"/>
</dbReference>
<dbReference type="PANTHER" id="PTHR10359">
    <property type="entry name" value="A/G-SPECIFIC ADENINE GLYCOSYLASE/ENDONUCLEASE III"/>
    <property type="match status" value="1"/>
</dbReference>
<keyword evidence="14" id="KW-0540">Nuclease</keyword>
<evidence type="ECO:0000256" key="11">
    <source>
        <dbReference type="ARBA" id="ARBA00023295"/>
    </source>
</evidence>
<dbReference type="Gene3D" id="1.10.340.30">
    <property type="entry name" value="Hypothetical protein, domain 2"/>
    <property type="match status" value="1"/>
</dbReference>
<dbReference type="OrthoDB" id="9800977at2"/>
<dbReference type="PANTHER" id="PTHR10359:SF18">
    <property type="entry name" value="ENDONUCLEASE III"/>
    <property type="match status" value="1"/>
</dbReference>
<dbReference type="AlphaFoldDB" id="A0A0S4LSK6"/>
<dbReference type="InterPro" id="IPR004036">
    <property type="entry name" value="Endonuclease-III-like_CS2"/>
</dbReference>
<accession>A0A0S4LSK6</accession>
<evidence type="ECO:0000256" key="10">
    <source>
        <dbReference type="ARBA" id="ARBA00023239"/>
    </source>
</evidence>
<feature type="binding site" evidence="12">
    <location>
        <position position="204"/>
    </location>
    <ligand>
        <name>[4Fe-4S] cluster</name>
        <dbReference type="ChEBI" id="CHEBI:49883"/>
    </ligand>
</feature>
<evidence type="ECO:0000313" key="15">
    <source>
        <dbReference type="Proteomes" id="UP000199032"/>
    </source>
</evidence>
<keyword evidence="14" id="KW-0255">Endonuclease</keyword>
<dbReference type="EMBL" id="CZQA01000014">
    <property type="protein sequence ID" value="CUS39544.1"/>
    <property type="molecule type" value="Genomic_DNA"/>
</dbReference>
<dbReference type="HAMAP" id="MF_00942">
    <property type="entry name" value="Nth"/>
    <property type="match status" value="1"/>
</dbReference>
<dbReference type="GO" id="GO:0006285">
    <property type="term" value="P:base-excision repair, AP site formation"/>
    <property type="evidence" value="ECO:0007669"/>
    <property type="project" value="TreeGrafter"/>
</dbReference>
<evidence type="ECO:0000256" key="12">
    <source>
        <dbReference type="HAMAP-Rule" id="MF_00942"/>
    </source>
</evidence>
<proteinExistence type="inferred from homology"/>
<dbReference type="SUPFAM" id="SSF48150">
    <property type="entry name" value="DNA-glycosylase"/>
    <property type="match status" value="1"/>
</dbReference>
<dbReference type="FunFam" id="1.10.340.30:FF:000001">
    <property type="entry name" value="Endonuclease III"/>
    <property type="match status" value="1"/>
</dbReference>
<dbReference type="Proteomes" id="UP000199032">
    <property type="component" value="Unassembled WGS sequence"/>
</dbReference>